<dbReference type="Proteomes" id="UP000235672">
    <property type="component" value="Unassembled WGS sequence"/>
</dbReference>
<dbReference type="OrthoDB" id="640249at2759"/>
<dbReference type="InterPro" id="IPR038765">
    <property type="entry name" value="Papain-like_cys_pep_sf"/>
</dbReference>
<dbReference type="Gene3D" id="3.90.70.10">
    <property type="entry name" value="Cysteine proteinases"/>
    <property type="match status" value="1"/>
</dbReference>
<proteinExistence type="predicted"/>
<protein>
    <submittedName>
        <fullName evidence="1">Uncharacterized protein</fullName>
    </submittedName>
</protein>
<keyword evidence="2" id="KW-1185">Reference proteome</keyword>
<name>A0A2J6Q0V9_9HELO</name>
<dbReference type="EMBL" id="KZ613487">
    <property type="protein sequence ID" value="PMD19913.1"/>
    <property type="molecule type" value="Genomic_DNA"/>
</dbReference>
<gene>
    <name evidence="1" type="ORF">NA56DRAFT_190526</name>
</gene>
<reference evidence="1 2" key="1">
    <citation type="submission" date="2016-05" db="EMBL/GenBank/DDBJ databases">
        <title>A degradative enzymes factory behind the ericoid mycorrhizal symbiosis.</title>
        <authorList>
            <consortium name="DOE Joint Genome Institute"/>
            <person name="Martino E."/>
            <person name="Morin E."/>
            <person name="Grelet G."/>
            <person name="Kuo A."/>
            <person name="Kohler A."/>
            <person name="Daghino S."/>
            <person name="Barry K."/>
            <person name="Choi C."/>
            <person name="Cichocki N."/>
            <person name="Clum A."/>
            <person name="Copeland A."/>
            <person name="Hainaut M."/>
            <person name="Haridas S."/>
            <person name="Labutti K."/>
            <person name="Lindquist E."/>
            <person name="Lipzen A."/>
            <person name="Khouja H.-R."/>
            <person name="Murat C."/>
            <person name="Ohm R."/>
            <person name="Olson A."/>
            <person name="Spatafora J."/>
            <person name="Veneault-Fourrey C."/>
            <person name="Henrissat B."/>
            <person name="Grigoriev I."/>
            <person name="Martin F."/>
            <person name="Perotto S."/>
        </authorList>
    </citation>
    <scope>NUCLEOTIDE SEQUENCE [LARGE SCALE GENOMIC DNA]</scope>
    <source>
        <strain evidence="1 2">UAMH 7357</strain>
    </source>
</reference>
<organism evidence="1 2">
    <name type="scientific">Hyaloscypha hepaticicola</name>
    <dbReference type="NCBI Taxonomy" id="2082293"/>
    <lineage>
        <taxon>Eukaryota</taxon>
        <taxon>Fungi</taxon>
        <taxon>Dikarya</taxon>
        <taxon>Ascomycota</taxon>
        <taxon>Pezizomycotina</taxon>
        <taxon>Leotiomycetes</taxon>
        <taxon>Helotiales</taxon>
        <taxon>Hyaloscyphaceae</taxon>
        <taxon>Hyaloscypha</taxon>
    </lineage>
</organism>
<sequence length="218" mass="24974">MNGIAKCGVCSEEDWPFDLDAINDRPSDEAIGKVVPHTIKAFYCLDPDRPERNNHTLTVQDKDKLGAVVLDNLRNCLAKQYRVVFGFWYYLPVRDSFNESQIPFVRKDVWAITEPIYPRHTFSSNLPPELRIRNKSGEVGRPGYNILAIGYDDVKQAVLIQNSLGPSWSGNGTFWMPYAWITDFAATSDFWTIRSSNILIDTTSKKWEDVYREILGTM</sequence>
<dbReference type="AlphaFoldDB" id="A0A2J6Q0V9"/>
<evidence type="ECO:0000313" key="2">
    <source>
        <dbReference type="Proteomes" id="UP000235672"/>
    </source>
</evidence>
<dbReference type="SUPFAM" id="SSF54001">
    <property type="entry name" value="Cysteine proteinases"/>
    <property type="match status" value="1"/>
</dbReference>
<evidence type="ECO:0000313" key="1">
    <source>
        <dbReference type="EMBL" id="PMD19913.1"/>
    </source>
</evidence>
<accession>A0A2J6Q0V9</accession>